<dbReference type="EMBL" id="LXQA010290783">
    <property type="protein sequence ID" value="MCI41324.1"/>
    <property type="molecule type" value="Genomic_DNA"/>
</dbReference>
<feature type="compositionally biased region" description="Basic residues" evidence="1">
    <location>
        <begin position="1"/>
        <end position="10"/>
    </location>
</feature>
<accession>A0A392RZ14</accession>
<proteinExistence type="predicted"/>
<name>A0A392RZ14_9FABA</name>
<reference evidence="2 3" key="1">
    <citation type="journal article" date="2018" name="Front. Plant Sci.">
        <title>Red Clover (Trifolium pratense) and Zigzag Clover (T. medium) - A Picture of Genomic Similarities and Differences.</title>
        <authorList>
            <person name="Dluhosova J."/>
            <person name="Istvanek J."/>
            <person name="Nedelnik J."/>
            <person name="Repkova J."/>
        </authorList>
    </citation>
    <scope>NUCLEOTIDE SEQUENCE [LARGE SCALE GENOMIC DNA]</scope>
    <source>
        <strain evidence="3">cv. 10/8</strain>
        <tissue evidence="2">Leaf</tissue>
    </source>
</reference>
<evidence type="ECO:0000313" key="3">
    <source>
        <dbReference type="Proteomes" id="UP000265520"/>
    </source>
</evidence>
<dbReference type="Proteomes" id="UP000265520">
    <property type="component" value="Unassembled WGS sequence"/>
</dbReference>
<feature type="non-terminal residue" evidence="2">
    <location>
        <position position="77"/>
    </location>
</feature>
<feature type="compositionally biased region" description="Basic and acidic residues" evidence="1">
    <location>
        <begin position="50"/>
        <end position="59"/>
    </location>
</feature>
<evidence type="ECO:0000313" key="2">
    <source>
        <dbReference type="EMBL" id="MCI41324.1"/>
    </source>
</evidence>
<evidence type="ECO:0000256" key="1">
    <source>
        <dbReference type="SAM" id="MobiDB-lite"/>
    </source>
</evidence>
<organism evidence="2 3">
    <name type="scientific">Trifolium medium</name>
    <dbReference type="NCBI Taxonomy" id="97028"/>
    <lineage>
        <taxon>Eukaryota</taxon>
        <taxon>Viridiplantae</taxon>
        <taxon>Streptophyta</taxon>
        <taxon>Embryophyta</taxon>
        <taxon>Tracheophyta</taxon>
        <taxon>Spermatophyta</taxon>
        <taxon>Magnoliopsida</taxon>
        <taxon>eudicotyledons</taxon>
        <taxon>Gunneridae</taxon>
        <taxon>Pentapetalae</taxon>
        <taxon>rosids</taxon>
        <taxon>fabids</taxon>
        <taxon>Fabales</taxon>
        <taxon>Fabaceae</taxon>
        <taxon>Papilionoideae</taxon>
        <taxon>50 kb inversion clade</taxon>
        <taxon>NPAAA clade</taxon>
        <taxon>Hologalegina</taxon>
        <taxon>IRL clade</taxon>
        <taxon>Trifolieae</taxon>
        <taxon>Trifolium</taxon>
    </lineage>
</organism>
<dbReference type="AlphaFoldDB" id="A0A392RZ14"/>
<sequence length="77" mass="8422">MENIKRRKRQTRGDDIGPQVQPESLAAISPFHGSRLASPLMPSPFQQSGHNKEVLEKPRKVSRLSSGATVASAIVED</sequence>
<comment type="caution">
    <text evidence="2">The sequence shown here is derived from an EMBL/GenBank/DDBJ whole genome shotgun (WGS) entry which is preliminary data.</text>
</comment>
<feature type="region of interest" description="Disordered" evidence="1">
    <location>
        <begin position="1"/>
        <end position="22"/>
    </location>
</feature>
<protein>
    <submittedName>
        <fullName evidence="2">5'-3' exoribonuclease</fullName>
    </submittedName>
</protein>
<feature type="region of interest" description="Disordered" evidence="1">
    <location>
        <begin position="34"/>
        <end position="77"/>
    </location>
</feature>
<keyword evidence="3" id="KW-1185">Reference proteome</keyword>